<feature type="compositionally biased region" description="Basic and acidic residues" evidence="2">
    <location>
        <begin position="1112"/>
        <end position="1141"/>
    </location>
</feature>
<feature type="coiled-coil region" evidence="1">
    <location>
        <begin position="1276"/>
        <end position="1303"/>
    </location>
</feature>
<accession>A0A6C0FBY9</accession>
<feature type="region of interest" description="Disordered" evidence="2">
    <location>
        <begin position="1355"/>
        <end position="1399"/>
    </location>
</feature>
<protein>
    <submittedName>
        <fullName evidence="3">Uncharacterized protein</fullName>
    </submittedName>
</protein>
<organism evidence="3">
    <name type="scientific">viral metagenome</name>
    <dbReference type="NCBI Taxonomy" id="1070528"/>
    <lineage>
        <taxon>unclassified sequences</taxon>
        <taxon>metagenomes</taxon>
        <taxon>organismal metagenomes</taxon>
    </lineage>
</organism>
<evidence type="ECO:0000256" key="1">
    <source>
        <dbReference type="SAM" id="Coils"/>
    </source>
</evidence>
<dbReference type="EMBL" id="MN738839">
    <property type="protein sequence ID" value="QHT39198.1"/>
    <property type="molecule type" value="Genomic_DNA"/>
</dbReference>
<feature type="compositionally biased region" description="Basic residues" evidence="2">
    <location>
        <begin position="1371"/>
        <end position="1399"/>
    </location>
</feature>
<feature type="region of interest" description="Disordered" evidence="2">
    <location>
        <begin position="1029"/>
        <end position="1059"/>
    </location>
</feature>
<evidence type="ECO:0000256" key="2">
    <source>
        <dbReference type="SAM" id="MobiDB-lite"/>
    </source>
</evidence>
<reference evidence="3" key="1">
    <citation type="journal article" date="2020" name="Nature">
        <title>Giant virus diversity and host interactions through global metagenomics.</title>
        <authorList>
            <person name="Schulz F."/>
            <person name="Roux S."/>
            <person name="Paez-Espino D."/>
            <person name="Jungbluth S."/>
            <person name="Walsh D.A."/>
            <person name="Denef V.J."/>
            <person name="McMahon K.D."/>
            <person name="Konstantinidis K.T."/>
            <person name="Eloe-Fadrosh E.A."/>
            <person name="Kyrpides N.C."/>
            <person name="Woyke T."/>
        </authorList>
    </citation>
    <scope>NUCLEOTIDE SEQUENCE</scope>
    <source>
        <strain evidence="3">GVMAG-S-ERX556126-94</strain>
    </source>
</reference>
<keyword evidence="1" id="KW-0175">Coiled coil</keyword>
<proteinExistence type="predicted"/>
<feature type="coiled-coil region" evidence="1">
    <location>
        <begin position="1195"/>
        <end position="1226"/>
    </location>
</feature>
<evidence type="ECO:0000313" key="3">
    <source>
        <dbReference type="EMBL" id="QHT39198.1"/>
    </source>
</evidence>
<sequence>MYPQSQQGMVREKNPADILNNLTVQNILSGVGIKSSNMDDILEGSLVDVENRISMIKTKLDQNDMVVQDKKAQISAKMNEFNSNLKSQNDLYNFGGGDSENNLFSQLKVYRGSLLSDTRQSLQSGVLSNVMGIDDLSTDDSKDTFLKKLNETRIFKEPERELTYLSMVKDIQNRRRGGERGPDITMINTDLKEIQRKYISQLQSLLNSVGAEKPYYTGVKDYGIIGYQDNRGEGYLQMPVIMNSARYKSANVTTYLHHNIENDSYIGIDYDTFGVPGVGNATSLQLRDVRAATDNNEVPADKTQIIRTRGSNMALFVETEEGSGDNQGLSDFKLTPPVNLSDNEMNNVQRDLMIQQQTMYNGVESPPNIIRGTGRIIRTIVRGNGTYIEATDSRKCLAGLIPFDESLFMNLLDEKQGGMIQNINTTSGVTDTPIKWRGEEITIQRGKPNSLYSKKEELKSVNEIFPKLKKGLTDTSDYNMINVLELKEICEEFSKEVLKCNENGQGDGWDGLGWLFTPSTNDEITGGDFNPEYRDNGANRHLMKANSQNIRVVYKQVSNIGGLQLGSVYRSVENDDMNDRTNAAAMTDALDITNYDNLRPAYTNSDERRGKLIDYADLIDTDEWNFSSSSENAKNIAELTRRRCILFLFHFLEKAFNATWYCYRGGETGNYKVVLDPKEVYKKLSDWDSVQKWWSYTKNSTKCVNSAGAVCTYRGENGSELLPEQLSPAECLLCFARHLFIGRGKPADNGMGCRNAWESDAMLWDAIEKLLPKLYRCAIVIKNKETVKNFYTKLNTLKQTSPLLSEAKKVGKEKTSRSSATDDKLLNEYPPDIYRDLLIKMYDIDSNEGERKYCCCKNEWSGFSGGEIGNITPCDVCAVAHYFFDMPEAVSSYDYRLYNDENSPEINRLEANVDENFRTVNGAGILLTNSAKHAVSDWHQYTLSTNTSGDIRDENGNILKGLNEPFNPQEQIRIKKATSVLNFDTKQNSINYGSYVVNDPNYAKKEAEYKLKWPKIFISFEQNPTTNRSVFTLGNREKPDPSTTSARKSHIQKHCKEGTPPYPIKHLNFKAYLIDNGPLFFDMKRIHGQAKNILVNYISGWEARKERYDISKKDKVDKKQDQRKDVLDSSKPQGDVEKKSDASLTEVEQTVSTSEEIPGDKIEDLLPYEEKGLDETVSSPIEEAKSKQVVEFSDYKELEDEYNRVKQEISRRNSLLEDMISSYRENKMIDTSDRTAQRIREESDNKRIMVMRSKIKELERKQKQQLNFLRVAMSNMQEKFEIYKKQEEEINQFKENERRSKLESEMNRLVANQKEKDSKHMRDLHIQNLRKKQGEYMGLSEDSLHGDYDIMRLNSKMSSRSLPPIYSEVKKAKKPKKRTQSKKRANKRNSQKKKKTPKK</sequence>
<name>A0A6C0FBY9_9ZZZZ</name>
<feature type="compositionally biased region" description="Low complexity" evidence="2">
    <location>
        <begin position="1145"/>
        <end position="1156"/>
    </location>
</feature>
<feature type="region of interest" description="Disordered" evidence="2">
    <location>
        <begin position="1112"/>
        <end position="1161"/>
    </location>
</feature>